<accession>A0A9W9Z2Y2</accession>
<feature type="transmembrane region" description="Helical" evidence="7">
    <location>
        <begin position="204"/>
        <end position="224"/>
    </location>
</feature>
<evidence type="ECO:0000256" key="7">
    <source>
        <dbReference type="SAM" id="Phobius"/>
    </source>
</evidence>
<keyword evidence="10" id="KW-1185">Reference proteome</keyword>
<keyword evidence="6" id="KW-0067">ATP-binding</keyword>
<dbReference type="EMBL" id="MU826829">
    <property type="protein sequence ID" value="KAJ7373990.1"/>
    <property type="molecule type" value="Genomic_DNA"/>
</dbReference>
<dbReference type="SUPFAM" id="SSF52540">
    <property type="entry name" value="P-loop containing nucleoside triphosphate hydrolases"/>
    <property type="match status" value="1"/>
</dbReference>
<dbReference type="Gene3D" id="3.80.10.10">
    <property type="entry name" value="Ribonuclease Inhibitor"/>
    <property type="match status" value="3"/>
</dbReference>
<evidence type="ECO:0000256" key="4">
    <source>
        <dbReference type="ARBA" id="ARBA00022737"/>
    </source>
</evidence>
<evidence type="ECO:0000256" key="3">
    <source>
        <dbReference type="ARBA" id="ARBA00022490"/>
    </source>
</evidence>
<feature type="transmembrane region" description="Helical" evidence="7">
    <location>
        <begin position="76"/>
        <end position="96"/>
    </location>
</feature>
<dbReference type="InterPro" id="IPR038359">
    <property type="entry name" value="Connexin_N_sf"/>
</dbReference>
<keyword evidence="5" id="KW-0547">Nucleotide-binding</keyword>
<dbReference type="PANTHER" id="PTHR45690:SF19">
    <property type="entry name" value="NACHT, LRR AND PYD DOMAINS-CONTAINING PROTEIN 3"/>
    <property type="match status" value="1"/>
</dbReference>
<keyword evidence="7" id="KW-0472">Membrane</keyword>
<feature type="domain" description="NACHT" evidence="8">
    <location>
        <begin position="404"/>
        <end position="547"/>
    </location>
</feature>
<comment type="caution">
    <text evidence="9">The sequence shown here is derived from an EMBL/GenBank/DDBJ whole genome shotgun (WGS) entry which is preliminary data.</text>
</comment>
<dbReference type="Gene3D" id="1.20.1440.80">
    <property type="entry name" value="Gap junction channel protein cysteine-rich domain"/>
    <property type="match status" value="1"/>
</dbReference>
<evidence type="ECO:0000256" key="2">
    <source>
        <dbReference type="ARBA" id="ARBA00008665"/>
    </source>
</evidence>
<dbReference type="Gene3D" id="3.40.50.300">
    <property type="entry name" value="P-loop containing nucleotide triphosphate hydrolases"/>
    <property type="match status" value="1"/>
</dbReference>
<feature type="transmembrane region" description="Helical" evidence="7">
    <location>
        <begin position="16"/>
        <end position="36"/>
    </location>
</feature>
<dbReference type="PROSITE" id="PS50837">
    <property type="entry name" value="NACHT"/>
    <property type="match status" value="1"/>
</dbReference>
<organism evidence="9 10">
    <name type="scientific">Desmophyllum pertusum</name>
    <dbReference type="NCBI Taxonomy" id="174260"/>
    <lineage>
        <taxon>Eukaryota</taxon>
        <taxon>Metazoa</taxon>
        <taxon>Cnidaria</taxon>
        <taxon>Anthozoa</taxon>
        <taxon>Hexacorallia</taxon>
        <taxon>Scleractinia</taxon>
        <taxon>Caryophylliina</taxon>
        <taxon>Caryophylliidae</taxon>
        <taxon>Desmophyllum</taxon>
    </lineage>
</organism>
<comment type="subcellular location">
    <subcellularLocation>
        <location evidence="1">Cytoplasm</location>
    </subcellularLocation>
</comment>
<dbReference type="Proteomes" id="UP001163046">
    <property type="component" value="Unassembled WGS sequence"/>
</dbReference>
<reference evidence="9" key="1">
    <citation type="submission" date="2023-01" db="EMBL/GenBank/DDBJ databases">
        <title>Genome assembly of the deep-sea coral Lophelia pertusa.</title>
        <authorList>
            <person name="Herrera S."/>
            <person name="Cordes E."/>
        </authorList>
    </citation>
    <scope>NUCLEOTIDE SEQUENCE</scope>
    <source>
        <strain evidence="9">USNM1676648</strain>
        <tissue evidence="9">Polyp</tissue>
    </source>
</reference>
<evidence type="ECO:0000313" key="10">
    <source>
        <dbReference type="Proteomes" id="UP001163046"/>
    </source>
</evidence>
<comment type="similarity">
    <text evidence="2">Belongs to the NLRP family.</text>
</comment>
<proteinExistence type="inferred from homology"/>
<dbReference type="InterPro" id="IPR050637">
    <property type="entry name" value="NLRP_innate_immun_reg"/>
</dbReference>
<dbReference type="GO" id="GO:0005829">
    <property type="term" value="C:cytosol"/>
    <property type="evidence" value="ECO:0007669"/>
    <property type="project" value="UniProtKB-SubCell"/>
</dbReference>
<dbReference type="PANTHER" id="PTHR45690">
    <property type="entry name" value="NACHT, LRR AND PYD DOMAINS-CONTAINING PROTEIN 12"/>
    <property type="match status" value="1"/>
</dbReference>
<gene>
    <name evidence="9" type="primary">NLRC5_8</name>
    <name evidence="9" type="ORF">OS493_009318</name>
</gene>
<dbReference type="Pfam" id="PF13516">
    <property type="entry name" value="LRR_6"/>
    <property type="match status" value="15"/>
</dbReference>
<dbReference type="SMART" id="SM00368">
    <property type="entry name" value="LRR_RI"/>
    <property type="match status" value="19"/>
</dbReference>
<keyword evidence="7" id="KW-0812">Transmembrane</keyword>
<protein>
    <submittedName>
        <fullName evidence="9">Positive regulation of MHC class I biosynthetic process</fullName>
    </submittedName>
</protein>
<evidence type="ECO:0000256" key="5">
    <source>
        <dbReference type="ARBA" id="ARBA00022741"/>
    </source>
</evidence>
<evidence type="ECO:0000313" key="9">
    <source>
        <dbReference type="EMBL" id="KAJ7373990.1"/>
    </source>
</evidence>
<evidence type="ECO:0000256" key="6">
    <source>
        <dbReference type="ARBA" id="ARBA00022840"/>
    </source>
</evidence>
<dbReference type="SMART" id="SM00365">
    <property type="entry name" value="LRR_SD22"/>
    <property type="match status" value="8"/>
</dbReference>
<keyword evidence="7" id="KW-1133">Transmembrane helix</keyword>
<keyword evidence="4" id="KW-0677">Repeat</keyword>
<dbReference type="InterPro" id="IPR027417">
    <property type="entry name" value="P-loop_NTPase"/>
</dbReference>
<dbReference type="OrthoDB" id="5962656at2759"/>
<name>A0A9W9Z2Y2_9CNID</name>
<sequence>METLKELVTAKTFNRVSYVAVIFWTLLGAILLAIFADMENSESRSDFSCGVKSESVDLVRGKCFEQYEKLQNKFSIPVYAFVIVNFSFIGIVCVIYSQIVKARVDALLEANNSDAEQQLPNPRRKLFIAYCCQLATRFALGILFIVLQTQLLYPSNFPSNFNCNLTPGGSHAANSSGNIQNTTQSALYECHNQRATKKTFWTNAVIVVNGFYALLILIEFICIFSRAKKGKKFMEDSQFLKDHLNQPRLNQVVPQNPQQEPERQDSQQEVNEQIQLLAPQEPERQDSQQELNEEIPLLAPQEPELPQEQPQLPSFIASMKKSIIEDTEQPTDLKGLFQTNPGEGERTKHLKLDQIYTNLVLHPDRAIYKFNTENREEQLKMYPKTRGVNLQPKRREDITDAENKKVLIVGRAGIGKTLFCTKFLRDWASERLFNEKFAVVFLLKLRKFNSVFETHLNLRELLNKSEYLRTDCPDEVWNYIRDNPHKVLLIFDGIDEFIDNSSIKNEDTNADFRNSEEEKMPLSALYEKVASGNLLRGATVFTTTRPGRVLSNIKHLQFKTFEILGFSSEQVDEYVQKFTEDDKCAGKKMLQHISSNINIYSLCYIPVNCFIICSCLLQELKFPSGSVGLSTKLTQIYKNATKFFFYKHVDKKFSNKSQEEIESDDLPPEMEEAEFKRLGEIAFNGIKDRRLIFGSKEVGQGLRDSALFHRLPDRRTGPFKHDEPQFCFIHLTMQEFFAAKHVTDTMSEAELRRFVAHHIEKDEWHVVMQFVAGLLGDRDESSIEMFTDLLPVTIKDIEADEPICTSVTCWPTDGQQRLALTLIKSIFEFNQSDSVVESKLEQIGFNAVDFSECGLAPVDCAAVVHVFKNVKQMNLSNNFIGQLGCIEIQKLLSSINCKLSSLDLSKNRIPDEGIKHLSEALTNSNCKLNSLVLSGTEMTHEGIKHLSKSLTNSNCQLSRLDLGSNQITDEGIKHLSEALTNSNCKLNSLVLSGTEMTHEGIKHLSKSLTNSNCQLSRLDLGSNQITDEGIKHLSEALTNSNCKLNSLVLSGNFAITDEGIKHLSEALTNSNCKLNSLVLSHHHAITDEGIKHLSEALTNSNCQLSRLDLGSNQITDEGITHLSEALTNSNCKLNSLDLSRTEMTHEGIKHLSKSLTNSNCQLSRLDLGSNQITDEGIKHLSEALTNSNCKLNSLVLSGTEMTHEGIKHLSKSLTNSNCQLSRLDLGSNQITDEGIKHLSEALTNSNCKLNSLVLSGNFAITDEGIKHLSEALTNSNCKLNSLVLSHHHAITDEGIKHLSEALTNSNCQLSRLDLGSNQITDEGITHLSEALTNSNCKLNSLDLSRTEMTHEGIKHLSKSLTNSNCQLSRLDLGSNQITDEGITHLSEALTNSNCKLSSLDLRDTEITDEGIKHLREANRNCTVLFRIIISSWVQDAM</sequence>
<dbReference type="InterPro" id="IPR032675">
    <property type="entry name" value="LRR_dom_sf"/>
</dbReference>
<dbReference type="SMART" id="SM00367">
    <property type="entry name" value="LRR_CC"/>
    <property type="match status" value="14"/>
</dbReference>
<evidence type="ECO:0000259" key="8">
    <source>
        <dbReference type="PROSITE" id="PS50837"/>
    </source>
</evidence>
<keyword evidence="3" id="KW-0963">Cytoplasm</keyword>
<dbReference type="SUPFAM" id="SSF52047">
    <property type="entry name" value="RNI-like"/>
    <property type="match status" value="2"/>
</dbReference>
<evidence type="ECO:0000256" key="1">
    <source>
        <dbReference type="ARBA" id="ARBA00004496"/>
    </source>
</evidence>
<dbReference type="Pfam" id="PF05729">
    <property type="entry name" value="NACHT"/>
    <property type="match status" value="1"/>
</dbReference>
<dbReference type="InterPro" id="IPR006553">
    <property type="entry name" value="Leu-rich_rpt_Cys-con_subtyp"/>
</dbReference>
<dbReference type="InterPro" id="IPR007111">
    <property type="entry name" value="NACHT_NTPase"/>
</dbReference>
<dbReference type="InterPro" id="IPR001611">
    <property type="entry name" value="Leu-rich_rpt"/>
</dbReference>
<dbReference type="GO" id="GO:0005524">
    <property type="term" value="F:ATP binding"/>
    <property type="evidence" value="ECO:0007669"/>
    <property type="project" value="UniProtKB-KW"/>
</dbReference>